<dbReference type="RefSeq" id="WP_058470129.1">
    <property type="nucleotide sequence ID" value="NZ_CAAAIC010000004.1"/>
</dbReference>
<proteinExistence type="predicted"/>
<dbReference type="Proteomes" id="UP000055035">
    <property type="component" value="Unassembled WGS sequence"/>
</dbReference>
<dbReference type="STRING" id="456.Ljor_0570"/>
<evidence type="ECO:0000256" key="1">
    <source>
        <dbReference type="SAM" id="Phobius"/>
    </source>
</evidence>
<keyword evidence="1" id="KW-0472">Membrane</keyword>
<feature type="transmembrane region" description="Helical" evidence="1">
    <location>
        <begin position="63"/>
        <end position="90"/>
    </location>
</feature>
<dbReference type="AlphaFoldDB" id="A0A0W0V851"/>
<gene>
    <name evidence="2" type="ORF">Ljor_0570</name>
</gene>
<evidence type="ECO:0000313" key="2">
    <source>
        <dbReference type="EMBL" id="KTD16264.1"/>
    </source>
</evidence>
<dbReference type="EMBL" id="LNYJ01000011">
    <property type="protein sequence ID" value="KTD16264.1"/>
    <property type="molecule type" value="Genomic_DNA"/>
</dbReference>
<dbReference type="PATRIC" id="fig|456.5.peg.602"/>
<protein>
    <submittedName>
        <fullName evidence="2">Uncharacterized protein</fullName>
    </submittedName>
</protein>
<reference evidence="2 3" key="1">
    <citation type="submission" date="2015-11" db="EMBL/GenBank/DDBJ databases">
        <title>Genomic analysis of 38 Legionella species identifies large and diverse effector repertoires.</title>
        <authorList>
            <person name="Burstein D."/>
            <person name="Amaro F."/>
            <person name="Zusman T."/>
            <person name="Lifshitz Z."/>
            <person name="Cohen O."/>
            <person name="Gilbert J.A."/>
            <person name="Pupko T."/>
            <person name="Shuman H.A."/>
            <person name="Segal G."/>
        </authorList>
    </citation>
    <scope>NUCLEOTIDE SEQUENCE [LARGE SCALE GENOMIC DNA]</scope>
    <source>
        <strain evidence="2 3">BL-540</strain>
    </source>
</reference>
<dbReference type="OrthoDB" id="5638187at2"/>
<evidence type="ECO:0000313" key="3">
    <source>
        <dbReference type="Proteomes" id="UP000055035"/>
    </source>
</evidence>
<organism evidence="2 3">
    <name type="scientific">Legionella jordanis</name>
    <dbReference type="NCBI Taxonomy" id="456"/>
    <lineage>
        <taxon>Bacteria</taxon>
        <taxon>Pseudomonadati</taxon>
        <taxon>Pseudomonadota</taxon>
        <taxon>Gammaproteobacteria</taxon>
        <taxon>Legionellales</taxon>
        <taxon>Legionellaceae</taxon>
        <taxon>Legionella</taxon>
    </lineage>
</organism>
<keyword evidence="3" id="KW-1185">Reference proteome</keyword>
<sequence length="233" mass="26519">MPAFFEKVSNLLFQHNATLLDYQKNKIAFDPKNQNHVKLVESCTQSVQRELLRLQAIDLKMTIAFSVAALAYSLSWILPFCPLAFAAMAYGAYQLGQRTHVYAEYNEALENLARCCIWTLGEVSNEQVIQAQAIQDMITVLAPLTNAQQLKDFIDDKYEDGIVEYGEKVKQASTFLDSELDQEQRQLFYKIYGYKQGSFMDILQGIGFAIRGLFQNIKQALSRDNHSTHLAVN</sequence>
<keyword evidence="1" id="KW-1133">Transmembrane helix</keyword>
<name>A0A0W0V851_9GAMM</name>
<accession>A0A0W0V851</accession>
<comment type="caution">
    <text evidence="2">The sequence shown here is derived from an EMBL/GenBank/DDBJ whole genome shotgun (WGS) entry which is preliminary data.</text>
</comment>
<keyword evidence="1" id="KW-0812">Transmembrane</keyword>